<organism evidence="5 6">
    <name type="scientific">Cedecea lapagei</name>
    <dbReference type="NCBI Taxonomy" id="158823"/>
    <lineage>
        <taxon>Bacteria</taxon>
        <taxon>Pseudomonadati</taxon>
        <taxon>Pseudomonadota</taxon>
        <taxon>Gammaproteobacteria</taxon>
        <taxon>Enterobacterales</taxon>
        <taxon>Enterobacteriaceae</taxon>
        <taxon>Cedecea</taxon>
    </lineage>
</organism>
<dbReference type="EMBL" id="LR134201">
    <property type="protein sequence ID" value="VEC00573.1"/>
    <property type="molecule type" value="Genomic_DNA"/>
</dbReference>
<evidence type="ECO:0000256" key="2">
    <source>
        <dbReference type="PROSITE-ProRule" id="PRU01091"/>
    </source>
</evidence>
<dbReference type="InterPro" id="IPR001867">
    <property type="entry name" value="OmpR/PhoB-type_DNA-bd"/>
</dbReference>
<sequence>MIVFLIANNIEFRPGDRTLRGQNEEVKLHSSSVHCLELLIEHQGDVVDHESLYEFAWRQYGMEVGSNALYQSISMLRKAFLACGGEETFIRTIPRRGFMLHQRVSISRASMLPDAAYKEPGTRMPDESLSRQSVTAGNNMLSPKSVAENMHYQPAKNAISGVEKTNNKIYFNNIYFWLAAAAAFSFSFLMIYLLFLSAPTEYPRKMIYNGCAYHSNEASDENMVKSIALKLGIQCDNRKNVYVTSYQEGSVVSVIQCARPITFFSRPNCISTYYTEKP</sequence>
<name>A0A447V691_9ENTR</name>
<dbReference type="GO" id="GO:0000160">
    <property type="term" value="P:phosphorelay signal transduction system"/>
    <property type="evidence" value="ECO:0007669"/>
    <property type="project" value="InterPro"/>
</dbReference>
<accession>A0A447V691</accession>
<dbReference type="InterPro" id="IPR036388">
    <property type="entry name" value="WH-like_DNA-bd_sf"/>
</dbReference>
<keyword evidence="3" id="KW-0472">Membrane</keyword>
<evidence type="ECO:0000259" key="4">
    <source>
        <dbReference type="PROSITE" id="PS51755"/>
    </source>
</evidence>
<keyword evidence="3" id="KW-1133">Transmembrane helix</keyword>
<keyword evidence="3" id="KW-0812">Transmembrane</keyword>
<dbReference type="Proteomes" id="UP000274122">
    <property type="component" value="Chromosome"/>
</dbReference>
<dbReference type="InterPro" id="IPR016032">
    <property type="entry name" value="Sig_transdc_resp-reg_C-effctor"/>
</dbReference>
<dbReference type="Pfam" id="PF00486">
    <property type="entry name" value="Trans_reg_C"/>
    <property type="match status" value="1"/>
</dbReference>
<dbReference type="SUPFAM" id="SSF46894">
    <property type="entry name" value="C-terminal effector domain of the bipartite response regulators"/>
    <property type="match status" value="1"/>
</dbReference>
<evidence type="ECO:0000256" key="1">
    <source>
        <dbReference type="ARBA" id="ARBA00023125"/>
    </source>
</evidence>
<evidence type="ECO:0000256" key="3">
    <source>
        <dbReference type="SAM" id="Phobius"/>
    </source>
</evidence>
<dbReference type="CDD" id="cd00383">
    <property type="entry name" value="trans_reg_C"/>
    <property type="match status" value="1"/>
</dbReference>
<dbReference type="GO" id="GO:0006355">
    <property type="term" value="P:regulation of DNA-templated transcription"/>
    <property type="evidence" value="ECO:0007669"/>
    <property type="project" value="InterPro"/>
</dbReference>
<dbReference type="AlphaFoldDB" id="A0A447V691"/>
<proteinExistence type="predicted"/>
<dbReference type="RefSeq" id="WP_126357460.1">
    <property type="nucleotide sequence ID" value="NZ_LR134201.1"/>
</dbReference>
<keyword evidence="6" id="KW-1185">Reference proteome</keyword>
<dbReference type="GO" id="GO:0003677">
    <property type="term" value="F:DNA binding"/>
    <property type="evidence" value="ECO:0007669"/>
    <property type="project" value="UniProtKB-UniRule"/>
</dbReference>
<feature type="DNA-binding region" description="OmpR/PhoB-type" evidence="2">
    <location>
        <begin position="1"/>
        <end position="102"/>
    </location>
</feature>
<feature type="domain" description="OmpR/PhoB-type" evidence="4">
    <location>
        <begin position="1"/>
        <end position="102"/>
    </location>
</feature>
<feature type="transmembrane region" description="Helical" evidence="3">
    <location>
        <begin position="174"/>
        <end position="196"/>
    </location>
</feature>
<dbReference type="Gene3D" id="1.10.10.10">
    <property type="entry name" value="Winged helix-like DNA-binding domain superfamily/Winged helix DNA-binding domain"/>
    <property type="match status" value="1"/>
</dbReference>
<dbReference type="SMART" id="SM00862">
    <property type="entry name" value="Trans_reg_C"/>
    <property type="match status" value="1"/>
</dbReference>
<evidence type="ECO:0000313" key="5">
    <source>
        <dbReference type="EMBL" id="VEC00573.1"/>
    </source>
</evidence>
<evidence type="ECO:0000313" key="6">
    <source>
        <dbReference type="Proteomes" id="UP000274122"/>
    </source>
</evidence>
<gene>
    <name evidence="5" type="ORF">NCTC11466_03700</name>
</gene>
<dbReference type="KEGG" id="clap:NCTC11466_03700"/>
<reference evidence="5 6" key="1">
    <citation type="submission" date="2018-12" db="EMBL/GenBank/DDBJ databases">
        <authorList>
            <consortium name="Pathogen Informatics"/>
        </authorList>
    </citation>
    <scope>NUCLEOTIDE SEQUENCE [LARGE SCALE GENOMIC DNA]</scope>
    <source>
        <strain evidence="5 6">NCTC11466</strain>
    </source>
</reference>
<dbReference type="OrthoDB" id="5801519at2"/>
<protein>
    <submittedName>
        <fullName evidence="5">DNA-binding transcriptional activator CadC</fullName>
    </submittedName>
</protein>
<dbReference type="PROSITE" id="PS51755">
    <property type="entry name" value="OMPR_PHOB"/>
    <property type="match status" value="1"/>
</dbReference>
<keyword evidence="1 2" id="KW-0238">DNA-binding</keyword>